<feature type="repeat" description="ANK" evidence="12">
    <location>
        <begin position="111"/>
        <end position="143"/>
    </location>
</feature>
<evidence type="ECO:0000256" key="4">
    <source>
        <dbReference type="ARBA" id="ARBA00022692"/>
    </source>
</evidence>
<evidence type="ECO:0000256" key="1">
    <source>
        <dbReference type="ARBA" id="ARBA00004141"/>
    </source>
</evidence>
<feature type="transmembrane region" description="Helical" evidence="14">
    <location>
        <begin position="422"/>
        <end position="440"/>
    </location>
</feature>
<evidence type="ECO:0000256" key="7">
    <source>
        <dbReference type="ARBA" id="ARBA00023043"/>
    </source>
</evidence>
<evidence type="ECO:0000256" key="12">
    <source>
        <dbReference type="PROSITE-ProRule" id="PRU00023"/>
    </source>
</evidence>
<keyword evidence="5" id="KW-0677">Repeat</keyword>
<dbReference type="SMART" id="SM00248">
    <property type="entry name" value="ANK"/>
    <property type="match status" value="4"/>
</dbReference>
<evidence type="ECO:0000256" key="8">
    <source>
        <dbReference type="ARBA" id="ARBA00023065"/>
    </source>
</evidence>
<keyword evidence="17" id="KW-1185">Reference proteome</keyword>
<dbReference type="GO" id="GO:0034703">
    <property type="term" value="C:cation channel complex"/>
    <property type="evidence" value="ECO:0007669"/>
    <property type="project" value="UniProtKB-ARBA"/>
</dbReference>
<evidence type="ECO:0000313" key="17">
    <source>
        <dbReference type="Proteomes" id="UP000440578"/>
    </source>
</evidence>
<feature type="transmembrane region" description="Helical" evidence="14">
    <location>
        <begin position="289"/>
        <end position="310"/>
    </location>
</feature>
<name>A0A6A4WM07_AMPAM</name>
<dbReference type="InterPro" id="IPR002110">
    <property type="entry name" value="Ankyrin_rpt"/>
</dbReference>
<gene>
    <name evidence="16" type="primary">ASB8</name>
    <name evidence="16" type="ORF">FJT64_025042</name>
</gene>
<dbReference type="PANTHER" id="PTHR47143:SF1">
    <property type="entry name" value="ION_TRANS DOMAIN-CONTAINING PROTEIN"/>
    <property type="match status" value="1"/>
</dbReference>
<feature type="region of interest" description="Disordered" evidence="13">
    <location>
        <begin position="631"/>
        <end position="655"/>
    </location>
</feature>
<comment type="subcellular location">
    <subcellularLocation>
        <location evidence="1">Membrane</location>
        <topology evidence="1">Multi-pass membrane protein</topology>
    </subcellularLocation>
</comment>
<accession>A0A6A4WM07</accession>
<dbReference type="InterPro" id="IPR005821">
    <property type="entry name" value="Ion_trans_dom"/>
</dbReference>
<dbReference type="Pfam" id="PF00520">
    <property type="entry name" value="Ion_trans"/>
    <property type="match status" value="1"/>
</dbReference>
<dbReference type="SUPFAM" id="SSF48403">
    <property type="entry name" value="Ankyrin repeat"/>
    <property type="match status" value="1"/>
</dbReference>
<evidence type="ECO:0000256" key="10">
    <source>
        <dbReference type="ARBA" id="ARBA00023180"/>
    </source>
</evidence>
<keyword evidence="8" id="KW-0406">Ion transport</keyword>
<dbReference type="InterPro" id="IPR036770">
    <property type="entry name" value="Ankyrin_rpt-contain_sf"/>
</dbReference>
<protein>
    <submittedName>
        <fullName evidence="16">Ankyrin repeat and SOCS box protein 8</fullName>
    </submittedName>
</protein>
<evidence type="ECO:0000259" key="15">
    <source>
        <dbReference type="Pfam" id="PF00520"/>
    </source>
</evidence>
<dbReference type="AlphaFoldDB" id="A0A6A4WM07"/>
<feature type="transmembrane region" description="Helical" evidence="14">
    <location>
        <begin position="316"/>
        <end position="333"/>
    </location>
</feature>
<dbReference type="PANTHER" id="PTHR47143">
    <property type="entry name" value="TRANSIENT RECEPTOR POTENTIAL CATION CHANNEL PROTEIN PAINLESS"/>
    <property type="match status" value="1"/>
</dbReference>
<keyword evidence="6 14" id="KW-1133">Transmembrane helix</keyword>
<keyword evidence="3" id="KW-0716">Sensory transduction</keyword>
<feature type="domain" description="Ion transport" evidence="15">
    <location>
        <begin position="293"/>
        <end position="516"/>
    </location>
</feature>
<keyword evidence="2" id="KW-0813">Transport</keyword>
<organism evidence="16 17">
    <name type="scientific">Amphibalanus amphitrite</name>
    <name type="common">Striped barnacle</name>
    <name type="synonym">Balanus amphitrite</name>
    <dbReference type="NCBI Taxonomy" id="1232801"/>
    <lineage>
        <taxon>Eukaryota</taxon>
        <taxon>Metazoa</taxon>
        <taxon>Ecdysozoa</taxon>
        <taxon>Arthropoda</taxon>
        <taxon>Crustacea</taxon>
        <taxon>Multicrustacea</taxon>
        <taxon>Cirripedia</taxon>
        <taxon>Thoracica</taxon>
        <taxon>Thoracicalcarea</taxon>
        <taxon>Balanomorpha</taxon>
        <taxon>Balanoidea</taxon>
        <taxon>Balanidae</taxon>
        <taxon>Amphibalaninae</taxon>
        <taxon>Amphibalanus</taxon>
    </lineage>
</organism>
<keyword evidence="11" id="KW-0407">Ion channel</keyword>
<dbReference type="PROSITE" id="PS50297">
    <property type="entry name" value="ANK_REP_REGION"/>
    <property type="match status" value="3"/>
</dbReference>
<dbReference type="Pfam" id="PF12796">
    <property type="entry name" value="Ank_2"/>
    <property type="match status" value="2"/>
</dbReference>
<feature type="transmembrane region" description="Helical" evidence="14">
    <location>
        <begin position="484"/>
        <end position="511"/>
    </location>
</feature>
<dbReference type="InterPro" id="IPR052076">
    <property type="entry name" value="TRP_cation_channel"/>
</dbReference>
<evidence type="ECO:0000256" key="2">
    <source>
        <dbReference type="ARBA" id="ARBA00022448"/>
    </source>
</evidence>
<feature type="repeat" description="ANK" evidence="12">
    <location>
        <begin position="45"/>
        <end position="77"/>
    </location>
</feature>
<keyword evidence="4 14" id="KW-0812">Transmembrane</keyword>
<dbReference type="Proteomes" id="UP000440578">
    <property type="component" value="Unassembled WGS sequence"/>
</dbReference>
<keyword evidence="9 14" id="KW-0472">Membrane</keyword>
<evidence type="ECO:0000313" key="16">
    <source>
        <dbReference type="EMBL" id="KAF0302941.1"/>
    </source>
</evidence>
<sequence>MSPSVQPQCWSPISLQQALKTGDIQLIVNILQSSSLTELNVHDAAGRSPLMLAIHHDSPEVVTLLLERGADPNEDGHVGGASPLYAAVVWRRLGCAERLLRGGAHVNASGVTRTALHYACTAGDEPMVEVLLRFGANANLLDDKRRSALHAAAEAGAAGCVRLLVQHGARVNVTDLEGVTPLDLAHCTACQRDLVDVEAALSAVGFRRLVRHSPATLMHMLDLGVHRAEGGGVQVSYKPFREIGVECPFEAALVSEVQRIGRWEVVQHPAVEVLLELTRQDSYFRTISFSQLFTCMLFVVTLFTAMVVEVYHEDEWAVFSIVLKVVLILFNVLRFFKHLVELAFTGRQYFRALRIWPGVMTTMLTFVAVFLKDDLSRRITFSVTILMAFVELTLAIEAISVWKTTRAISSLLHVTRSIVEYLFMYSPLLIGFSVAFYVIFGSEDHSQDNIFGGKLLVMNMAAMALGQVDPVEAERLAPNSSVGFAVATILFTIFVVIVPIVMLNLLLALTISDTAKFLSKGGIEFLKNLASTIAWNQHAIFTFDIWVRRLSGHLPQRLYVRLATLSMRLKWRSTLPRPSFTEKDTPVITVDTVAHDARTMRAHVSGSKRRFSVKRRLQQGLGKIVEATAEVDRSGSIDTPSPHRRRRHAGGGYTDLSTQLRDLRDALAEQRAAQEALSEEHRALHLQHSEQRRWIQQALAEQQRWTREALDELRGTLDELREVAVTAAREKQVGGEGVDQQQSVRDVLVELPNTLERVVAELRRTVANAKADGTVTRL</sequence>
<evidence type="ECO:0000256" key="13">
    <source>
        <dbReference type="SAM" id="MobiDB-lite"/>
    </source>
</evidence>
<evidence type="ECO:0000256" key="14">
    <source>
        <dbReference type="SAM" id="Phobius"/>
    </source>
</evidence>
<keyword evidence="10" id="KW-0325">Glycoprotein</keyword>
<evidence type="ECO:0000256" key="6">
    <source>
        <dbReference type="ARBA" id="ARBA00022989"/>
    </source>
</evidence>
<dbReference type="Gene3D" id="1.25.40.20">
    <property type="entry name" value="Ankyrin repeat-containing domain"/>
    <property type="match status" value="2"/>
</dbReference>
<dbReference type="GO" id="GO:0005216">
    <property type="term" value="F:monoatomic ion channel activity"/>
    <property type="evidence" value="ECO:0007669"/>
    <property type="project" value="InterPro"/>
</dbReference>
<dbReference type="OrthoDB" id="7770266at2759"/>
<reference evidence="16 17" key="1">
    <citation type="submission" date="2019-07" db="EMBL/GenBank/DDBJ databases">
        <title>Draft genome assembly of a fouling barnacle, Amphibalanus amphitrite (Darwin, 1854): The first reference genome for Thecostraca.</title>
        <authorList>
            <person name="Kim W."/>
        </authorList>
    </citation>
    <scope>NUCLEOTIDE SEQUENCE [LARGE SCALE GENOMIC DNA]</scope>
    <source>
        <strain evidence="16">SNU_AA5</strain>
        <tissue evidence="16">Soma without cirri and trophi</tissue>
    </source>
</reference>
<feature type="transmembrane region" description="Helical" evidence="14">
    <location>
        <begin position="353"/>
        <end position="371"/>
    </location>
</feature>
<dbReference type="EMBL" id="VIIS01000997">
    <property type="protein sequence ID" value="KAF0302941.1"/>
    <property type="molecule type" value="Genomic_DNA"/>
</dbReference>
<evidence type="ECO:0000256" key="3">
    <source>
        <dbReference type="ARBA" id="ARBA00022606"/>
    </source>
</evidence>
<feature type="repeat" description="ANK" evidence="12">
    <location>
        <begin position="144"/>
        <end position="176"/>
    </location>
</feature>
<evidence type="ECO:0000256" key="9">
    <source>
        <dbReference type="ARBA" id="ARBA00023136"/>
    </source>
</evidence>
<keyword evidence="7 12" id="KW-0040">ANK repeat</keyword>
<evidence type="ECO:0000256" key="11">
    <source>
        <dbReference type="ARBA" id="ARBA00023303"/>
    </source>
</evidence>
<evidence type="ECO:0000256" key="5">
    <source>
        <dbReference type="ARBA" id="ARBA00022737"/>
    </source>
</evidence>
<proteinExistence type="predicted"/>
<comment type="caution">
    <text evidence="16">The sequence shown here is derived from an EMBL/GenBank/DDBJ whole genome shotgun (WGS) entry which is preliminary data.</text>
</comment>
<feature type="transmembrane region" description="Helical" evidence="14">
    <location>
        <begin position="383"/>
        <end position="402"/>
    </location>
</feature>
<dbReference type="PROSITE" id="PS50088">
    <property type="entry name" value="ANK_REPEAT"/>
    <property type="match status" value="3"/>
</dbReference>